<dbReference type="InterPro" id="IPR024455">
    <property type="entry name" value="Phage_capsid"/>
</dbReference>
<organism evidence="5 6">
    <name type="scientific">Herbaspirillum frisingense</name>
    <dbReference type="NCBI Taxonomy" id="92645"/>
    <lineage>
        <taxon>Bacteria</taxon>
        <taxon>Pseudomonadati</taxon>
        <taxon>Pseudomonadota</taxon>
        <taxon>Betaproteobacteria</taxon>
        <taxon>Burkholderiales</taxon>
        <taxon>Oxalobacteraceae</taxon>
        <taxon>Herbaspirillum</taxon>
    </lineage>
</organism>
<comment type="caution">
    <text evidence="5">The sequence shown here is derived from an EMBL/GenBank/DDBJ whole genome shotgun (WGS) entry which is preliminary data.</text>
</comment>
<evidence type="ECO:0000259" key="4">
    <source>
        <dbReference type="Pfam" id="PF05065"/>
    </source>
</evidence>
<protein>
    <recommendedName>
        <fullName evidence="4">Phage capsid-like C-terminal domain-containing protein</fullName>
    </recommendedName>
</protein>
<dbReference type="Pfam" id="PF05065">
    <property type="entry name" value="Phage_capsid"/>
    <property type="match status" value="1"/>
</dbReference>
<feature type="coiled-coil region" evidence="2">
    <location>
        <begin position="66"/>
        <end position="118"/>
    </location>
</feature>
<evidence type="ECO:0000313" key="5">
    <source>
        <dbReference type="EMBL" id="KAF1043055.1"/>
    </source>
</evidence>
<dbReference type="SUPFAM" id="SSF56563">
    <property type="entry name" value="Major capsid protein gp5"/>
    <property type="match status" value="1"/>
</dbReference>
<dbReference type="Gene3D" id="3.30.2400.10">
    <property type="entry name" value="Major capsid protein gp5"/>
    <property type="match status" value="1"/>
</dbReference>
<keyword evidence="3" id="KW-0732">Signal</keyword>
<comment type="subcellular location">
    <subcellularLocation>
        <location evidence="1">Virion</location>
    </subcellularLocation>
</comment>
<evidence type="ECO:0000313" key="6">
    <source>
        <dbReference type="Proteomes" id="UP000462435"/>
    </source>
</evidence>
<reference evidence="6" key="1">
    <citation type="journal article" date="2020" name="MBio">
        <title>Horizontal gene transfer to a defensive symbiont with a reduced genome amongst a multipartite beetle microbiome.</title>
        <authorList>
            <person name="Waterworth S.C."/>
            <person name="Florez L.V."/>
            <person name="Rees E.R."/>
            <person name="Hertweck C."/>
            <person name="Kaltenpoth M."/>
            <person name="Kwan J.C."/>
        </authorList>
    </citation>
    <scope>NUCLEOTIDE SEQUENCE [LARGE SCALE GENOMIC DNA]</scope>
</reference>
<dbReference type="EMBL" id="WNDX01000067">
    <property type="protein sequence ID" value="KAF1043055.1"/>
    <property type="molecule type" value="Genomic_DNA"/>
</dbReference>
<evidence type="ECO:0000256" key="3">
    <source>
        <dbReference type="SAM" id="SignalP"/>
    </source>
</evidence>
<proteinExistence type="predicted"/>
<feature type="chain" id="PRO_5030629259" description="Phage capsid-like C-terminal domain-containing protein" evidence="3">
    <location>
        <begin position="29"/>
        <end position="444"/>
    </location>
</feature>
<dbReference type="NCBIfam" id="TIGR01554">
    <property type="entry name" value="major_cap_HK97"/>
    <property type="match status" value="1"/>
</dbReference>
<dbReference type="AlphaFoldDB" id="A0A7V8JU91"/>
<keyword evidence="2" id="KW-0175">Coiled coil</keyword>
<name>A0A7V8JU91_9BURK</name>
<gene>
    <name evidence="5" type="ORF">GAK35_02375</name>
</gene>
<feature type="domain" description="Phage capsid-like C-terminal" evidence="4">
    <location>
        <begin position="172"/>
        <end position="439"/>
    </location>
</feature>
<accession>A0A7V8JU91</accession>
<evidence type="ECO:0000256" key="1">
    <source>
        <dbReference type="ARBA" id="ARBA00004328"/>
    </source>
</evidence>
<dbReference type="InterPro" id="IPR054612">
    <property type="entry name" value="Phage_capsid-like_C"/>
</dbReference>
<dbReference type="Proteomes" id="UP000462435">
    <property type="component" value="Unassembled WGS sequence"/>
</dbReference>
<sequence>MKHKLFSHLSLRAVVLLGLSLVALGAHAAGVDVGAFLVNHLGAGAAGLGAMAFMGDTADAKIMEALDRVEKKMAEASDKATNEIKEIGKVSQETKSAIESLGNEQKALADRLLAIEQKATTNDVEEPAEKSAGALFVETSQYKSFLEGNLRGKMHAEVKNTVTNAVANTYSERRPGLVEGPWRVFTIEDLLTTIPTSSNAIDWIQENVFTNNAAEVAEGATKPQSSITFVPKTSPVQTIAHWIRISRQLAADNGALVAYINRRMIYGVNMRVETQIISGNGTAPNLGGLTMTGNFTPHGYTAAILSGQGLANNRFDLIGKMIGDCAAADYPADVIMLNTVDWWILRLTKDDNGRYLLGDPSSVAPPMLWGLPVVASNAMVAGKVWVGSLAQAVTLHNREGVGIALSESDADNFVNNLITIRAERRVALTVEKPAACRYGDLVPA</sequence>
<evidence type="ECO:0000256" key="2">
    <source>
        <dbReference type="SAM" id="Coils"/>
    </source>
</evidence>
<feature type="signal peptide" evidence="3">
    <location>
        <begin position="1"/>
        <end position="28"/>
    </location>
</feature>
<dbReference type="Gene3D" id="3.30.2320.10">
    <property type="entry name" value="hypothetical protein PF0899 domain"/>
    <property type="match status" value="1"/>
</dbReference>